<keyword evidence="3" id="KW-1185">Reference proteome</keyword>
<reference evidence="2 3" key="1">
    <citation type="submission" date="2018-08" db="EMBL/GenBank/DDBJ databases">
        <title>The draft genome squence of Brumimicrobium sp. N62.</title>
        <authorList>
            <person name="Du Z.-J."/>
            <person name="Luo H.-R."/>
        </authorList>
    </citation>
    <scope>NUCLEOTIDE SEQUENCE [LARGE SCALE GENOMIC DNA]</scope>
    <source>
        <strain evidence="2 3">N62</strain>
    </source>
</reference>
<dbReference type="PANTHER" id="PTHR40940:SF2">
    <property type="entry name" value="BATD"/>
    <property type="match status" value="1"/>
</dbReference>
<protein>
    <recommendedName>
        <fullName evidence="4">Protein BatD</fullName>
    </recommendedName>
</protein>
<dbReference type="AlphaFoldDB" id="A0A3E1EY10"/>
<evidence type="ECO:0000313" key="2">
    <source>
        <dbReference type="EMBL" id="RFC54428.1"/>
    </source>
</evidence>
<feature type="transmembrane region" description="Helical" evidence="1">
    <location>
        <begin position="432"/>
        <end position="452"/>
    </location>
</feature>
<name>A0A3E1EY10_9FLAO</name>
<evidence type="ECO:0008006" key="4">
    <source>
        <dbReference type="Google" id="ProtNLM"/>
    </source>
</evidence>
<comment type="caution">
    <text evidence="2">The sequence shown here is derived from an EMBL/GenBank/DDBJ whole genome shotgun (WGS) entry which is preliminary data.</text>
</comment>
<evidence type="ECO:0000313" key="3">
    <source>
        <dbReference type="Proteomes" id="UP000257127"/>
    </source>
</evidence>
<evidence type="ECO:0000256" key="1">
    <source>
        <dbReference type="SAM" id="Phobius"/>
    </source>
</evidence>
<dbReference type="Pfam" id="PF13584">
    <property type="entry name" value="BatD"/>
    <property type="match status" value="1"/>
</dbReference>
<organism evidence="2 3">
    <name type="scientific">Brumimicrobium aurantiacum</name>
    <dbReference type="NCBI Taxonomy" id="1737063"/>
    <lineage>
        <taxon>Bacteria</taxon>
        <taxon>Pseudomonadati</taxon>
        <taxon>Bacteroidota</taxon>
        <taxon>Flavobacteriia</taxon>
        <taxon>Flavobacteriales</taxon>
        <taxon>Crocinitomicaceae</taxon>
        <taxon>Brumimicrobium</taxon>
    </lineage>
</organism>
<dbReference type="InterPro" id="IPR025738">
    <property type="entry name" value="BatD"/>
</dbReference>
<proteinExistence type="predicted"/>
<dbReference type="PANTHER" id="PTHR40940">
    <property type="entry name" value="PROTEIN BATD-RELATED"/>
    <property type="match status" value="1"/>
</dbReference>
<gene>
    <name evidence="2" type="ORF">DXU93_08370</name>
</gene>
<keyword evidence="1" id="KW-0812">Transmembrane</keyword>
<dbReference type="EMBL" id="QURB01000004">
    <property type="protein sequence ID" value="RFC54428.1"/>
    <property type="molecule type" value="Genomic_DNA"/>
</dbReference>
<dbReference type="OrthoDB" id="2079210at2"/>
<dbReference type="Proteomes" id="UP000257127">
    <property type="component" value="Unassembled WGS sequence"/>
</dbReference>
<keyword evidence="1" id="KW-1133">Transmembrane helix</keyword>
<keyword evidence="1" id="KW-0472">Membrane</keyword>
<dbReference type="RefSeq" id="WP_116880830.1">
    <property type="nucleotide sequence ID" value="NZ_QURB01000004.1"/>
</dbReference>
<sequence length="571" mass="63570">MVRAVLLNIIFGLLVGFTFGQDAFVQLDVDPKTAESGQAITVTIKTNIDGKMNMNLPDEFIQTGAVQTGMSSSIVYVDGRQKAMRYNYQTFTGYFEKEGDFELGPVIVKSQGESVQSKVHKVKVISRQNMLSADPSENMDQMIFGIIEQSKNEIYEGEPLLLEAKVYAQVNVLQFEAFNTFSLNGSADVHALANPNRVSSAYAVINGKNIQTFKMGKSVIFPEKIGDFDIEPFQSIIFFENPRTGYPKRAKISSNQSTIKVKPLPTGTPKHFIGAVGEFDVTSKLSNTKLDQGKVVELDVTISGHGNLHNIKKPIIYLPNGLSFYGDPEVVDSINFSSRGAEGTKKYTFFIQVNRPGKIQINPIKIAYFNPETEKYESATSTVRTLNVKSNGQEIVEVTKPEKEEVQLPMMQPYITEQIGVDDTSIDLFRGWKGTALIFSPLMLGFIFGIGVRIKNNKSERSTSKRLLFQHREEALGRLSQLHTEDSNLDKLGELTKILISFLASEFNVSKGEISRAFVNAQVGVRLTQEANDQLIDVFDELDAMKYGGSIENSDISELKMSVEEIIKSFE</sequence>
<accession>A0A3E1EY10</accession>